<reference evidence="2" key="2">
    <citation type="submission" date="2015-08" db="UniProtKB">
        <authorList>
            <consortium name="WormBaseParasite"/>
        </authorList>
    </citation>
    <scope>IDENTIFICATION</scope>
</reference>
<protein>
    <submittedName>
        <fullName evidence="2">Uncharacterized protein</fullName>
    </submittedName>
</protein>
<dbReference type="AlphaFoldDB" id="A0A0K0FI61"/>
<proteinExistence type="predicted"/>
<dbReference type="Proteomes" id="UP000035680">
    <property type="component" value="Unassembled WGS sequence"/>
</dbReference>
<organism evidence="1 2">
    <name type="scientific">Strongyloides venezuelensis</name>
    <name type="common">Threadworm</name>
    <dbReference type="NCBI Taxonomy" id="75913"/>
    <lineage>
        <taxon>Eukaryota</taxon>
        <taxon>Metazoa</taxon>
        <taxon>Ecdysozoa</taxon>
        <taxon>Nematoda</taxon>
        <taxon>Chromadorea</taxon>
        <taxon>Rhabditida</taxon>
        <taxon>Tylenchina</taxon>
        <taxon>Panagrolaimomorpha</taxon>
        <taxon>Strongyloidoidea</taxon>
        <taxon>Strongyloididae</taxon>
        <taxon>Strongyloides</taxon>
    </lineage>
</organism>
<accession>A0A0K0FI61</accession>
<evidence type="ECO:0000313" key="1">
    <source>
        <dbReference type="Proteomes" id="UP000035680"/>
    </source>
</evidence>
<reference evidence="1" key="1">
    <citation type="submission" date="2014-07" db="EMBL/GenBank/DDBJ databases">
        <authorList>
            <person name="Martin A.A"/>
            <person name="De Silva N."/>
        </authorList>
    </citation>
    <scope>NUCLEOTIDE SEQUENCE</scope>
</reference>
<dbReference type="WBParaSite" id="SVE_0857900.1">
    <property type="protein sequence ID" value="SVE_0857900.1"/>
    <property type="gene ID" value="SVE_0857900"/>
</dbReference>
<sequence length="79" mass="8965">MYKTPTETTFFTKKKFHLAIRGCTEAKKATSLTEINNNFLTESVNYSTPLIAVIDVYLLEKTEIRKVRNSFSLLLSTSG</sequence>
<keyword evidence="1" id="KW-1185">Reference proteome</keyword>
<evidence type="ECO:0000313" key="2">
    <source>
        <dbReference type="WBParaSite" id="SVE_0857900.1"/>
    </source>
</evidence>
<name>A0A0K0FI61_STRVS</name>